<gene>
    <name evidence="2" type="ORF">EXN75_16135</name>
</gene>
<dbReference type="AlphaFoldDB" id="A0A4Y8USU9"/>
<comment type="caution">
    <text evidence="2">The sequence shown here is derived from an EMBL/GenBank/DDBJ whole genome shotgun (WGS) entry which is preliminary data.</text>
</comment>
<evidence type="ECO:0000313" key="3">
    <source>
        <dbReference type="Proteomes" id="UP000297872"/>
    </source>
</evidence>
<evidence type="ECO:0000313" key="2">
    <source>
        <dbReference type="EMBL" id="TFH70774.1"/>
    </source>
</evidence>
<dbReference type="Proteomes" id="UP000297872">
    <property type="component" value="Unassembled WGS sequence"/>
</dbReference>
<dbReference type="GeneID" id="302996790"/>
<sequence length="174" mass="20278">MKINRVFFTIIMLWYANCSFAQSFHDMLLENVKGSVKSITYKRSEGSEYVTFAKDGKIGKKDIFSPVYNKDGYLIKCKSLLLGHIGETTFIYKNNNVEISRTEIGGGLFTIHYIYNTDGTVYQEVQSLEKGNIKQTAIYTFKYHKFDSHGNWNTRTVYCGENSFFDHRVMTYWK</sequence>
<organism evidence="2 3">
    <name type="scientific">Segatella hominis</name>
    <dbReference type="NCBI Taxonomy" id="2518605"/>
    <lineage>
        <taxon>Bacteria</taxon>
        <taxon>Pseudomonadati</taxon>
        <taxon>Bacteroidota</taxon>
        <taxon>Bacteroidia</taxon>
        <taxon>Bacteroidales</taxon>
        <taxon>Prevotellaceae</taxon>
        <taxon>Segatella</taxon>
    </lineage>
</organism>
<accession>A0A4Y8USU9</accession>
<dbReference type="EMBL" id="SGVY01000076">
    <property type="protein sequence ID" value="TFH70774.1"/>
    <property type="molecule type" value="Genomic_DNA"/>
</dbReference>
<keyword evidence="1" id="KW-0732">Signal</keyword>
<dbReference type="RefSeq" id="WP_134844601.1">
    <property type="nucleotide sequence ID" value="NZ_SGVY01000076.1"/>
</dbReference>
<feature type="chain" id="PRO_5021230719" description="DUF4595 domain-containing protein" evidence="1">
    <location>
        <begin position="22"/>
        <end position="174"/>
    </location>
</feature>
<reference evidence="2 3" key="1">
    <citation type="submission" date="2019-02" db="EMBL/GenBank/DDBJ databases">
        <title>Draft Genome Sequence of the Prevotella sp. BCRC 81118, Isolated from Human Feces.</title>
        <authorList>
            <person name="Huang C.-H."/>
        </authorList>
    </citation>
    <scope>NUCLEOTIDE SEQUENCE [LARGE SCALE GENOMIC DNA]</scope>
    <source>
        <strain evidence="2 3">BCRC 81118</strain>
    </source>
</reference>
<keyword evidence="3" id="KW-1185">Reference proteome</keyword>
<protein>
    <recommendedName>
        <fullName evidence="4">DUF4595 domain-containing protein</fullName>
    </recommendedName>
</protein>
<feature type="signal peptide" evidence="1">
    <location>
        <begin position="1"/>
        <end position="21"/>
    </location>
</feature>
<proteinExistence type="predicted"/>
<dbReference type="OrthoDB" id="1081184at2"/>
<evidence type="ECO:0000256" key="1">
    <source>
        <dbReference type="SAM" id="SignalP"/>
    </source>
</evidence>
<name>A0A4Y8USU9_9BACT</name>
<evidence type="ECO:0008006" key="4">
    <source>
        <dbReference type="Google" id="ProtNLM"/>
    </source>
</evidence>